<evidence type="ECO:0000256" key="11">
    <source>
        <dbReference type="ARBA" id="ARBA00075110"/>
    </source>
</evidence>
<evidence type="ECO:0000256" key="7">
    <source>
        <dbReference type="ARBA" id="ARBA00055169"/>
    </source>
</evidence>
<name>A6F4U7_9GAMM</name>
<proteinExistence type="inferred from homology"/>
<reference evidence="15 16" key="1">
    <citation type="submission" date="2007-06" db="EMBL/GenBank/DDBJ databases">
        <authorList>
            <person name="Green D."/>
            <person name="Ferriera S."/>
            <person name="Johnson J."/>
            <person name="Kravitz S."/>
            <person name="Beeson K."/>
            <person name="Sutton G."/>
            <person name="Rogers Y.-H."/>
            <person name="Friedman R."/>
            <person name="Frazier M."/>
            <person name="Venter J.C."/>
        </authorList>
    </citation>
    <scope>NUCLEOTIDE SEQUENCE [LARGE SCALE GENOMIC DNA]</scope>
    <source>
        <strain evidence="15 16">DG893</strain>
    </source>
</reference>
<evidence type="ECO:0000259" key="14">
    <source>
        <dbReference type="Pfam" id="PF00899"/>
    </source>
</evidence>
<dbReference type="eggNOG" id="COG0476">
    <property type="taxonomic scope" value="Bacteria"/>
</dbReference>
<dbReference type="Proteomes" id="UP000005856">
    <property type="component" value="Unassembled WGS sequence"/>
</dbReference>
<dbReference type="EC" id="2.7.7.80" evidence="9"/>
<keyword evidence="16" id="KW-1185">Reference proteome</keyword>
<dbReference type="PANTHER" id="PTHR10953">
    <property type="entry name" value="UBIQUITIN-ACTIVATING ENZYME E1"/>
    <property type="match status" value="1"/>
</dbReference>
<dbReference type="GO" id="GO:0004792">
    <property type="term" value="F:thiosulfate-cyanide sulfurtransferase activity"/>
    <property type="evidence" value="ECO:0007669"/>
    <property type="project" value="TreeGrafter"/>
</dbReference>
<dbReference type="CDD" id="cd00757">
    <property type="entry name" value="ThiF_MoeB_HesA_family"/>
    <property type="match status" value="1"/>
</dbReference>
<sequence>MLNDEELLRYSRQILMPTFDISGQTKLKSARVLVVGAGGLGCPVALYLGAAGVGHLTLVDNDLIEIANLQRQIAFEQADLGESKAEHLADRVRRINPDVSVTTLNECLEGDELQRQVNSATLVVDCTDNFNTRFALNRACVAARVPLVSGAAIRGEGQLSVYDVRDDNSPCYHCLYPEQGNEDLTCSEAGVIGPLVGMIGASQAMEAVKVITGVGKPLVGRLLILDAWQMEWREMKLSRDPSCPVCSSREST</sequence>
<evidence type="ECO:0000313" key="15">
    <source>
        <dbReference type="EMBL" id="EDM46198.1"/>
    </source>
</evidence>
<dbReference type="PANTHER" id="PTHR10953:SF194">
    <property type="entry name" value="MOLYBDOPTERIN-SYNTHASE ADENYLYLTRANSFERASE"/>
    <property type="match status" value="1"/>
</dbReference>
<evidence type="ECO:0000256" key="10">
    <source>
        <dbReference type="ARBA" id="ARBA00073635"/>
    </source>
</evidence>
<dbReference type="SUPFAM" id="SSF69572">
    <property type="entry name" value="Activating enzymes of the ubiquitin-like proteins"/>
    <property type="match status" value="1"/>
</dbReference>
<dbReference type="STRING" id="443152.MDG893_12084"/>
<keyword evidence="4" id="KW-0547">Nucleotide-binding</keyword>
<accession>A6F4U7</accession>
<evidence type="ECO:0000256" key="1">
    <source>
        <dbReference type="ARBA" id="ARBA00005046"/>
    </source>
</evidence>
<dbReference type="FunFam" id="3.40.50.720:FF:000033">
    <property type="entry name" value="Adenylyltransferase and sulfurtransferase MOCS3"/>
    <property type="match status" value="1"/>
</dbReference>
<comment type="pathway">
    <text evidence="1">Cofactor biosynthesis; molybdopterin biosynthesis.</text>
</comment>
<evidence type="ECO:0000256" key="3">
    <source>
        <dbReference type="ARBA" id="ARBA00022679"/>
    </source>
</evidence>
<evidence type="ECO:0000313" key="16">
    <source>
        <dbReference type="Proteomes" id="UP000005856"/>
    </source>
</evidence>
<dbReference type="InterPro" id="IPR035985">
    <property type="entry name" value="Ubiquitin-activating_enz"/>
</dbReference>
<comment type="catalytic activity">
    <reaction evidence="6">
        <text>[molybdopterin-synthase sulfur-carrier protein]-C-terminal Gly-Gly + ATP + H(+) = [molybdopterin-synthase sulfur-carrier protein]-C-terminal Gly-Gly-AMP + diphosphate</text>
        <dbReference type="Rhea" id="RHEA:43616"/>
        <dbReference type="Rhea" id="RHEA-COMP:12159"/>
        <dbReference type="Rhea" id="RHEA-COMP:12202"/>
        <dbReference type="ChEBI" id="CHEBI:15378"/>
        <dbReference type="ChEBI" id="CHEBI:30616"/>
        <dbReference type="ChEBI" id="CHEBI:33019"/>
        <dbReference type="ChEBI" id="CHEBI:90618"/>
        <dbReference type="ChEBI" id="CHEBI:90778"/>
        <dbReference type="EC" id="2.7.7.80"/>
    </reaction>
</comment>
<keyword evidence="3" id="KW-0808">Transferase</keyword>
<organism evidence="15 16">
    <name type="scientific">Marinobacter algicola DG893</name>
    <dbReference type="NCBI Taxonomy" id="443152"/>
    <lineage>
        <taxon>Bacteria</taxon>
        <taxon>Pseudomonadati</taxon>
        <taxon>Pseudomonadota</taxon>
        <taxon>Gammaproteobacteria</taxon>
        <taxon>Pseudomonadales</taxon>
        <taxon>Marinobacteraceae</taxon>
        <taxon>Marinobacter</taxon>
    </lineage>
</organism>
<dbReference type="GO" id="GO:0008641">
    <property type="term" value="F:ubiquitin-like modifier activating enzyme activity"/>
    <property type="evidence" value="ECO:0007669"/>
    <property type="project" value="InterPro"/>
</dbReference>
<evidence type="ECO:0000256" key="8">
    <source>
        <dbReference type="ARBA" id="ARBA00063809"/>
    </source>
</evidence>
<dbReference type="InterPro" id="IPR000594">
    <property type="entry name" value="ThiF_NAD_FAD-bd"/>
</dbReference>
<dbReference type="NCBIfam" id="NF004281">
    <property type="entry name" value="PRK05690.1"/>
    <property type="match status" value="1"/>
</dbReference>
<dbReference type="GO" id="GO:0061605">
    <property type="term" value="F:molybdopterin-synthase adenylyltransferase activity"/>
    <property type="evidence" value="ECO:0007669"/>
    <property type="project" value="UniProtKB-EC"/>
</dbReference>
<dbReference type="InterPro" id="IPR045886">
    <property type="entry name" value="ThiF/MoeB/HesA"/>
</dbReference>
<evidence type="ECO:0000256" key="12">
    <source>
        <dbReference type="ARBA" id="ARBA00075328"/>
    </source>
</evidence>
<dbReference type="RefSeq" id="WP_007155281.1">
    <property type="nucleotide sequence ID" value="NZ_ABCP01000048.1"/>
</dbReference>
<evidence type="ECO:0000256" key="6">
    <source>
        <dbReference type="ARBA" id="ARBA00052218"/>
    </source>
</evidence>
<dbReference type="Pfam" id="PF00899">
    <property type="entry name" value="ThiF"/>
    <property type="match status" value="1"/>
</dbReference>
<evidence type="ECO:0000256" key="2">
    <source>
        <dbReference type="ARBA" id="ARBA00009919"/>
    </source>
</evidence>
<comment type="function">
    <text evidence="7">Catalyzes the adenylation by ATP of the carboxyl group of the C-terminal glycine of sulfur carrier protein MoaD.</text>
</comment>
<dbReference type="AlphaFoldDB" id="A6F4U7"/>
<dbReference type="OrthoDB" id="9804286at2"/>
<comment type="subunit">
    <text evidence="8">Homodimer. Forms a stable heterotetrameric complex of 2 MoeB and 2 MoaD during adenylation of MoaD.</text>
</comment>
<dbReference type="EMBL" id="ABCP01000048">
    <property type="protein sequence ID" value="EDM46198.1"/>
    <property type="molecule type" value="Genomic_DNA"/>
</dbReference>
<evidence type="ECO:0000256" key="5">
    <source>
        <dbReference type="ARBA" id="ARBA00022840"/>
    </source>
</evidence>
<gene>
    <name evidence="15" type="ORF">MDG893_12084</name>
</gene>
<evidence type="ECO:0000256" key="4">
    <source>
        <dbReference type="ARBA" id="ARBA00022741"/>
    </source>
</evidence>
<feature type="domain" description="THIF-type NAD/FAD binding fold" evidence="14">
    <location>
        <begin position="10"/>
        <end position="245"/>
    </location>
</feature>
<evidence type="ECO:0000256" key="13">
    <source>
        <dbReference type="ARBA" id="ARBA00078531"/>
    </source>
</evidence>
<comment type="caution">
    <text evidence="15">The sequence shown here is derived from an EMBL/GenBank/DDBJ whole genome shotgun (WGS) entry which is preliminary data.</text>
</comment>
<dbReference type="GO" id="GO:0005829">
    <property type="term" value="C:cytosol"/>
    <property type="evidence" value="ECO:0007669"/>
    <property type="project" value="TreeGrafter"/>
</dbReference>
<dbReference type="GO" id="GO:0008146">
    <property type="term" value="F:sulfotransferase activity"/>
    <property type="evidence" value="ECO:0007669"/>
    <property type="project" value="TreeGrafter"/>
</dbReference>
<dbReference type="Gene3D" id="3.40.50.720">
    <property type="entry name" value="NAD(P)-binding Rossmann-like Domain"/>
    <property type="match status" value="1"/>
</dbReference>
<comment type="similarity">
    <text evidence="2">Belongs to the HesA/MoeB/ThiF family.</text>
</comment>
<keyword evidence="5" id="KW-0067">ATP-binding</keyword>
<evidence type="ECO:0000256" key="9">
    <source>
        <dbReference type="ARBA" id="ARBA00066884"/>
    </source>
</evidence>
<dbReference type="GO" id="GO:0005524">
    <property type="term" value="F:ATP binding"/>
    <property type="evidence" value="ECO:0007669"/>
    <property type="project" value="UniProtKB-KW"/>
</dbReference>
<protein>
    <recommendedName>
        <fullName evidence="10">Molybdopterin-synthase adenylyltransferase</fullName>
        <ecNumber evidence="9">2.7.7.80</ecNumber>
    </recommendedName>
    <alternativeName>
        <fullName evidence="13">MoaD protein adenylase</fullName>
    </alternativeName>
    <alternativeName>
        <fullName evidence="11">Molybdopterin-converting factor subunit 1 adenylase</fullName>
    </alternativeName>
    <alternativeName>
        <fullName evidence="12">Sulfur carrier protein MoaD adenylyltransferase</fullName>
    </alternativeName>
</protein>